<dbReference type="EMBL" id="JAWDGP010003204">
    <property type="protein sequence ID" value="KAK3776510.1"/>
    <property type="molecule type" value="Genomic_DNA"/>
</dbReference>
<protein>
    <submittedName>
        <fullName evidence="1">Uncharacterized protein</fullName>
    </submittedName>
</protein>
<proteinExistence type="predicted"/>
<evidence type="ECO:0000313" key="1">
    <source>
        <dbReference type="EMBL" id="KAK3776510.1"/>
    </source>
</evidence>
<evidence type="ECO:0000313" key="2">
    <source>
        <dbReference type="Proteomes" id="UP001283361"/>
    </source>
</evidence>
<accession>A0AAE0ZVU1</accession>
<gene>
    <name evidence="1" type="ORF">RRG08_060225</name>
</gene>
<reference evidence="1" key="1">
    <citation type="journal article" date="2023" name="G3 (Bethesda)">
        <title>A reference genome for the long-term kleptoplast-retaining sea slug Elysia crispata morphotype clarki.</title>
        <authorList>
            <person name="Eastman K.E."/>
            <person name="Pendleton A.L."/>
            <person name="Shaikh M.A."/>
            <person name="Suttiyut T."/>
            <person name="Ogas R."/>
            <person name="Tomko P."/>
            <person name="Gavelis G."/>
            <person name="Widhalm J.R."/>
            <person name="Wisecaver J.H."/>
        </authorList>
    </citation>
    <scope>NUCLEOTIDE SEQUENCE</scope>
    <source>
        <strain evidence="1">ECLA1</strain>
    </source>
</reference>
<organism evidence="1 2">
    <name type="scientific">Elysia crispata</name>
    <name type="common">lettuce slug</name>
    <dbReference type="NCBI Taxonomy" id="231223"/>
    <lineage>
        <taxon>Eukaryota</taxon>
        <taxon>Metazoa</taxon>
        <taxon>Spiralia</taxon>
        <taxon>Lophotrochozoa</taxon>
        <taxon>Mollusca</taxon>
        <taxon>Gastropoda</taxon>
        <taxon>Heterobranchia</taxon>
        <taxon>Euthyneura</taxon>
        <taxon>Panpulmonata</taxon>
        <taxon>Sacoglossa</taxon>
        <taxon>Placobranchoidea</taxon>
        <taxon>Plakobranchidae</taxon>
        <taxon>Elysia</taxon>
    </lineage>
</organism>
<sequence>MSPVSLLNQILIRHADIRHQHPHLLLLNRCLVRLKTSPGLDASIPPRPSSYPYLRGLLPEGVKLYSSSTPHSHTCYTRLRMPHESHRLLIYRQQHSSVAANTRSALTQECTSTSSTSLREISCFYPLSPASGSGHNMSLSGRIAGCRAGKASQAESTRES</sequence>
<keyword evidence="2" id="KW-1185">Reference proteome</keyword>
<name>A0AAE0ZVU1_9GAST</name>
<dbReference type="Proteomes" id="UP001283361">
    <property type="component" value="Unassembled WGS sequence"/>
</dbReference>
<comment type="caution">
    <text evidence="1">The sequence shown here is derived from an EMBL/GenBank/DDBJ whole genome shotgun (WGS) entry which is preliminary data.</text>
</comment>
<dbReference type="AlphaFoldDB" id="A0AAE0ZVU1"/>